<name>A0AAD3DT41_9CHLO</name>
<dbReference type="EMBL" id="BMAR01000012">
    <property type="protein sequence ID" value="GFR46163.1"/>
    <property type="molecule type" value="Genomic_DNA"/>
</dbReference>
<accession>A0AAD3DT41</accession>
<dbReference type="Proteomes" id="UP001054857">
    <property type="component" value="Unassembled WGS sequence"/>
</dbReference>
<gene>
    <name evidence="1" type="ORF">Agub_g7659</name>
</gene>
<reference evidence="1 2" key="1">
    <citation type="journal article" date="2021" name="Sci. Rep.">
        <title>Genome sequencing of the multicellular alga Astrephomene provides insights into convergent evolution of germ-soma differentiation.</title>
        <authorList>
            <person name="Yamashita S."/>
            <person name="Yamamoto K."/>
            <person name="Matsuzaki R."/>
            <person name="Suzuki S."/>
            <person name="Yamaguchi H."/>
            <person name="Hirooka S."/>
            <person name="Minakuchi Y."/>
            <person name="Miyagishima S."/>
            <person name="Kawachi M."/>
            <person name="Toyoda A."/>
            <person name="Nozaki H."/>
        </authorList>
    </citation>
    <scope>NUCLEOTIDE SEQUENCE [LARGE SCALE GENOMIC DNA]</scope>
    <source>
        <strain evidence="1 2">NIES-4017</strain>
    </source>
</reference>
<proteinExistence type="predicted"/>
<comment type="caution">
    <text evidence="1">The sequence shown here is derived from an EMBL/GenBank/DDBJ whole genome shotgun (WGS) entry which is preliminary data.</text>
</comment>
<feature type="non-terminal residue" evidence="1">
    <location>
        <position position="128"/>
    </location>
</feature>
<protein>
    <submittedName>
        <fullName evidence="1">Uncharacterized protein</fullName>
    </submittedName>
</protein>
<evidence type="ECO:0000313" key="2">
    <source>
        <dbReference type="Proteomes" id="UP001054857"/>
    </source>
</evidence>
<evidence type="ECO:0000313" key="1">
    <source>
        <dbReference type="EMBL" id="GFR46163.1"/>
    </source>
</evidence>
<dbReference type="AlphaFoldDB" id="A0AAD3DT41"/>
<keyword evidence="2" id="KW-1185">Reference proteome</keyword>
<organism evidence="1 2">
    <name type="scientific">Astrephomene gubernaculifera</name>
    <dbReference type="NCBI Taxonomy" id="47775"/>
    <lineage>
        <taxon>Eukaryota</taxon>
        <taxon>Viridiplantae</taxon>
        <taxon>Chlorophyta</taxon>
        <taxon>core chlorophytes</taxon>
        <taxon>Chlorophyceae</taxon>
        <taxon>CS clade</taxon>
        <taxon>Chlamydomonadales</taxon>
        <taxon>Astrephomenaceae</taxon>
        <taxon>Astrephomene</taxon>
    </lineage>
</organism>
<sequence>HAKKAWQEGQVLLITNAAMRIYRTNGTIQYSLTSRALTSIVEAKEPLASESAIGSTRFAFTCAGPQDNNCPAHTLTEAITAALHHPLRRVHVSDLRVQLKALRNVNHPFAYLCTEPIPPSSAPCGKYL</sequence>
<feature type="non-terminal residue" evidence="1">
    <location>
        <position position="1"/>
    </location>
</feature>